<feature type="region of interest" description="Disordered" evidence="1">
    <location>
        <begin position="1"/>
        <end position="28"/>
    </location>
</feature>
<dbReference type="EMBL" id="JANPWZ010001402">
    <property type="protein sequence ID" value="KAJ3566077.1"/>
    <property type="molecule type" value="Genomic_DNA"/>
</dbReference>
<dbReference type="Gene3D" id="3.40.50.720">
    <property type="entry name" value="NAD(P)-binding Rossmann-like Domain"/>
    <property type="match status" value="1"/>
</dbReference>
<reference evidence="3" key="1">
    <citation type="submission" date="2022-07" db="EMBL/GenBank/DDBJ databases">
        <title>Genome Sequence of Xylaria arbuscula.</title>
        <authorList>
            <person name="Buettner E."/>
        </authorList>
    </citation>
    <scope>NUCLEOTIDE SEQUENCE</scope>
    <source>
        <strain evidence="3">VT107</strain>
    </source>
</reference>
<dbReference type="SUPFAM" id="SSF50129">
    <property type="entry name" value="GroES-like"/>
    <property type="match status" value="1"/>
</dbReference>
<evidence type="ECO:0000256" key="1">
    <source>
        <dbReference type="SAM" id="MobiDB-lite"/>
    </source>
</evidence>
<feature type="domain" description="Alcohol dehydrogenase-like N-terminal" evidence="2">
    <location>
        <begin position="114"/>
        <end position="225"/>
    </location>
</feature>
<dbReference type="Pfam" id="PF08240">
    <property type="entry name" value="ADH_N"/>
    <property type="match status" value="1"/>
</dbReference>
<dbReference type="PANTHER" id="PTHR45033">
    <property type="match status" value="1"/>
</dbReference>
<name>A0A9W8NB03_9PEZI</name>
<proteinExistence type="predicted"/>
<dbReference type="PANTHER" id="PTHR45033:SF2">
    <property type="entry name" value="ZINC-TYPE ALCOHOL DEHYDROGENASE-LIKE PROTEIN C1773.06C"/>
    <property type="match status" value="1"/>
</dbReference>
<dbReference type="InterPro" id="IPR013154">
    <property type="entry name" value="ADH-like_N"/>
</dbReference>
<accession>A0A9W8NB03</accession>
<dbReference type="InterPro" id="IPR052711">
    <property type="entry name" value="Zinc_ADH-like"/>
</dbReference>
<sequence>MCRHEKKTSLDTGTQRMGPASQEEEEKEAVHVCIAEEAQGRAHNYGRRKEHRDRTSLIGLATDFMRRQDGRDRIQGEWQLGAESQGLDDVFRFTGYDGFQNLQLFRESVPLPSTGEVIVKVRSVALNYRDVPIANSTYPVPMTANIIPSCDMAGEVIAIGPSTELFRPITLNIGDAVVAPVGASWLYGTTDERTGGPNYTSSAGKQGGMLREFLTIPAHSLVKLPPCNGPRDFVRWPTTPYTVSTVWNAVYGPVPLSRGDTIMILGTSGMSTTAPILVKATGAAVIIEFSRDEKLDLIQTLPALIMGSATRQH</sequence>
<dbReference type="VEuPathDB" id="FungiDB:F4678DRAFT_445020"/>
<evidence type="ECO:0000313" key="3">
    <source>
        <dbReference type="EMBL" id="KAJ3566077.1"/>
    </source>
</evidence>
<dbReference type="SUPFAM" id="SSF51735">
    <property type="entry name" value="NAD(P)-binding Rossmann-fold domains"/>
    <property type="match status" value="1"/>
</dbReference>
<evidence type="ECO:0000313" key="4">
    <source>
        <dbReference type="Proteomes" id="UP001148614"/>
    </source>
</evidence>
<gene>
    <name evidence="3" type="ORF">NPX13_g7270</name>
</gene>
<organism evidence="3 4">
    <name type="scientific">Xylaria arbuscula</name>
    <dbReference type="NCBI Taxonomy" id="114810"/>
    <lineage>
        <taxon>Eukaryota</taxon>
        <taxon>Fungi</taxon>
        <taxon>Dikarya</taxon>
        <taxon>Ascomycota</taxon>
        <taxon>Pezizomycotina</taxon>
        <taxon>Sordariomycetes</taxon>
        <taxon>Xylariomycetidae</taxon>
        <taxon>Xylariales</taxon>
        <taxon>Xylariaceae</taxon>
        <taxon>Xylaria</taxon>
    </lineage>
</organism>
<evidence type="ECO:0000259" key="2">
    <source>
        <dbReference type="Pfam" id="PF08240"/>
    </source>
</evidence>
<dbReference type="InterPro" id="IPR011032">
    <property type="entry name" value="GroES-like_sf"/>
</dbReference>
<protein>
    <recommendedName>
        <fullName evidence="2">Alcohol dehydrogenase-like N-terminal domain-containing protein</fullName>
    </recommendedName>
</protein>
<comment type="caution">
    <text evidence="3">The sequence shown here is derived from an EMBL/GenBank/DDBJ whole genome shotgun (WGS) entry which is preliminary data.</text>
</comment>
<dbReference type="Proteomes" id="UP001148614">
    <property type="component" value="Unassembled WGS sequence"/>
</dbReference>
<keyword evidence="4" id="KW-1185">Reference proteome</keyword>
<dbReference type="InterPro" id="IPR036291">
    <property type="entry name" value="NAD(P)-bd_dom_sf"/>
</dbReference>
<dbReference type="AlphaFoldDB" id="A0A9W8NB03"/>
<dbReference type="Gene3D" id="3.90.180.10">
    <property type="entry name" value="Medium-chain alcohol dehydrogenases, catalytic domain"/>
    <property type="match status" value="1"/>
</dbReference>